<dbReference type="Proteomes" id="UP000814128">
    <property type="component" value="Unassembled WGS sequence"/>
</dbReference>
<protein>
    <submittedName>
        <fullName evidence="1">Uncharacterized protein</fullName>
    </submittedName>
</protein>
<gene>
    <name evidence="1" type="ORF">K488DRAFT_91354</name>
</gene>
<reference evidence="1" key="1">
    <citation type="submission" date="2021-02" db="EMBL/GenBank/DDBJ databases">
        <authorList>
            <consortium name="DOE Joint Genome Institute"/>
            <person name="Ahrendt S."/>
            <person name="Looney B.P."/>
            <person name="Miyauchi S."/>
            <person name="Morin E."/>
            <person name="Drula E."/>
            <person name="Courty P.E."/>
            <person name="Chicoki N."/>
            <person name="Fauchery L."/>
            <person name="Kohler A."/>
            <person name="Kuo A."/>
            <person name="Labutti K."/>
            <person name="Pangilinan J."/>
            <person name="Lipzen A."/>
            <person name="Riley R."/>
            <person name="Andreopoulos W."/>
            <person name="He G."/>
            <person name="Johnson J."/>
            <person name="Barry K.W."/>
            <person name="Grigoriev I.V."/>
            <person name="Nagy L."/>
            <person name="Hibbett D."/>
            <person name="Henrissat B."/>
            <person name="Matheny P.B."/>
            <person name="Labbe J."/>
            <person name="Martin F."/>
        </authorList>
    </citation>
    <scope>NUCLEOTIDE SEQUENCE</scope>
    <source>
        <strain evidence="1">EC-137</strain>
    </source>
</reference>
<evidence type="ECO:0000313" key="2">
    <source>
        <dbReference type="Proteomes" id="UP000814128"/>
    </source>
</evidence>
<accession>A0ACB8Q642</accession>
<comment type="caution">
    <text evidence="1">The sequence shown here is derived from an EMBL/GenBank/DDBJ whole genome shotgun (WGS) entry which is preliminary data.</text>
</comment>
<evidence type="ECO:0000313" key="1">
    <source>
        <dbReference type="EMBL" id="KAI0027090.1"/>
    </source>
</evidence>
<proteinExistence type="predicted"/>
<organism evidence="1 2">
    <name type="scientific">Vararia minispora EC-137</name>
    <dbReference type="NCBI Taxonomy" id="1314806"/>
    <lineage>
        <taxon>Eukaryota</taxon>
        <taxon>Fungi</taxon>
        <taxon>Dikarya</taxon>
        <taxon>Basidiomycota</taxon>
        <taxon>Agaricomycotina</taxon>
        <taxon>Agaricomycetes</taxon>
        <taxon>Russulales</taxon>
        <taxon>Lachnocladiaceae</taxon>
        <taxon>Vararia</taxon>
    </lineage>
</organism>
<keyword evidence="2" id="KW-1185">Reference proteome</keyword>
<sequence length="374" mass="41588">MPSVEDVAQNVDMAFGPLLHGAAAICRPVHGTVGVDEIVTEAHLRWNEATNRVLGICRKHIGGWVQSIDLYEDIEVLVEEMRRKVIHHAVEATVCAVILLSPDTQLGSAWPIAVSGTCKAEKVPEHRRLLQTVLDGIAAAKALQGICIICYASDGASMHHKALRDMTAKHQLSRESNIFLHLGHLPLLDLWVSDNDLTVDKDYKHVAFKWFSPCTNVPLICKLCGPEKPAVWWYNYHHHLRTTHSLTHLEEFCAGFEVSDVEHQAMGLIWNRICSRMAPRLKKDSRPSKLTVSHSHSLSATLHRFDNGSTHEYNRFDNGSTHESDDQVHAAGDRTTCGSDLDANNIADTPQGDDLDNNNFAHNVAPQPCPCLRP</sequence>
<reference evidence="1" key="2">
    <citation type="journal article" date="2022" name="New Phytol.">
        <title>Evolutionary transition to the ectomycorrhizal habit in the genomes of a hyperdiverse lineage of mushroom-forming fungi.</title>
        <authorList>
            <person name="Looney B."/>
            <person name="Miyauchi S."/>
            <person name="Morin E."/>
            <person name="Drula E."/>
            <person name="Courty P.E."/>
            <person name="Kohler A."/>
            <person name="Kuo A."/>
            <person name="LaButti K."/>
            <person name="Pangilinan J."/>
            <person name="Lipzen A."/>
            <person name="Riley R."/>
            <person name="Andreopoulos W."/>
            <person name="He G."/>
            <person name="Johnson J."/>
            <person name="Nolan M."/>
            <person name="Tritt A."/>
            <person name="Barry K.W."/>
            <person name="Grigoriev I.V."/>
            <person name="Nagy L.G."/>
            <person name="Hibbett D."/>
            <person name="Henrissat B."/>
            <person name="Matheny P.B."/>
            <person name="Labbe J."/>
            <person name="Martin F.M."/>
        </authorList>
    </citation>
    <scope>NUCLEOTIDE SEQUENCE</scope>
    <source>
        <strain evidence="1">EC-137</strain>
    </source>
</reference>
<name>A0ACB8Q642_9AGAM</name>
<dbReference type="EMBL" id="MU274014">
    <property type="protein sequence ID" value="KAI0027090.1"/>
    <property type="molecule type" value="Genomic_DNA"/>
</dbReference>